<gene>
    <name evidence="2" type="ORF">cyc_06425</name>
</gene>
<comment type="caution">
    <text evidence="2">The sequence shown here is derived from an EMBL/GenBank/DDBJ whole genome shotgun (WGS) entry which is preliminary data.</text>
</comment>
<feature type="region of interest" description="Disordered" evidence="1">
    <location>
        <begin position="68"/>
        <end position="140"/>
    </location>
</feature>
<dbReference type="Proteomes" id="UP000095192">
    <property type="component" value="Unassembled WGS sequence"/>
</dbReference>
<accession>A0A1D3CT04</accession>
<proteinExistence type="predicted"/>
<evidence type="ECO:0000313" key="2">
    <source>
        <dbReference type="EMBL" id="OEH74327.1"/>
    </source>
</evidence>
<protein>
    <submittedName>
        <fullName evidence="2">Uncharacterized protein</fullName>
    </submittedName>
</protein>
<dbReference type="InParanoid" id="A0A1D3CT04"/>
<dbReference type="VEuPathDB" id="ToxoDB:cyc_06425"/>
<reference evidence="2 3" key="1">
    <citation type="journal article" date="2016" name="BMC Genomics">
        <title>Comparative genomics reveals Cyclospora cayetanensis possesses coccidia-like metabolism and invasion components but unique surface antigens.</title>
        <authorList>
            <person name="Liu S."/>
            <person name="Wang L."/>
            <person name="Zheng H."/>
            <person name="Xu Z."/>
            <person name="Roellig D.M."/>
            <person name="Li N."/>
            <person name="Frace M.A."/>
            <person name="Tang K."/>
            <person name="Arrowood M.J."/>
            <person name="Moss D.M."/>
            <person name="Zhang L."/>
            <person name="Feng Y."/>
            <person name="Xiao L."/>
        </authorList>
    </citation>
    <scope>NUCLEOTIDE SEQUENCE [LARGE SCALE GENOMIC DNA]</scope>
    <source>
        <strain evidence="2 3">CHN_HEN01</strain>
    </source>
</reference>
<dbReference type="AlphaFoldDB" id="A0A1D3CT04"/>
<evidence type="ECO:0000313" key="3">
    <source>
        <dbReference type="Proteomes" id="UP000095192"/>
    </source>
</evidence>
<keyword evidence="3" id="KW-1185">Reference proteome</keyword>
<dbReference type="EMBL" id="JROU02002065">
    <property type="protein sequence ID" value="OEH74327.1"/>
    <property type="molecule type" value="Genomic_DNA"/>
</dbReference>
<organism evidence="2 3">
    <name type="scientific">Cyclospora cayetanensis</name>
    <dbReference type="NCBI Taxonomy" id="88456"/>
    <lineage>
        <taxon>Eukaryota</taxon>
        <taxon>Sar</taxon>
        <taxon>Alveolata</taxon>
        <taxon>Apicomplexa</taxon>
        <taxon>Conoidasida</taxon>
        <taxon>Coccidia</taxon>
        <taxon>Eucoccidiorida</taxon>
        <taxon>Eimeriorina</taxon>
        <taxon>Eimeriidae</taxon>
        <taxon>Cyclospora</taxon>
    </lineage>
</organism>
<evidence type="ECO:0000256" key="1">
    <source>
        <dbReference type="SAM" id="MobiDB-lite"/>
    </source>
</evidence>
<name>A0A1D3CT04_9EIME</name>
<sequence>MAATTPPPPSLSAAASLRSTETGCVAGASADGAFPALVSVDQKAGNKLPAHAAVFGAGRRSKAIPCMHGVPQGGPLGAPRSAGGVVPADATVPVDERNQEDEQEGASQRHAYLQELRRHARERGEDGGSHVAAALYPQLQ</sequence>